<name>A0A1Y6CWK8_9GAMM</name>
<keyword evidence="4" id="KW-0413">Isomerase</keyword>
<dbReference type="RefSeq" id="WP_085212201.1">
    <property type="nucleotide sequence ID" value="NZ_FXAM01000001.1"/>
</dbReference>
<evidence type="ECO:0000313" key="6">
    <source>
        <dbReference type="EMBL" id="SMF94646.1"/>
    </source>
</evidence>
<dbReference type="PANTHER" id="PTHR47245">
    <property type="entry name" value="PEPTIDYLPROLYL ISOMERASE"/>
    <property type="match status" value="1"/>
</dbReference>
<comment type="similarity">
    <text evidence="2">Belongs to the PpiC/parvulin rotamase family.</text>
</comment>
<dbReference type="InterPro" id="IPR000297">
    <property type="entry name" value="PPIase_PpiC"/>
</dbReference>
<dbReference type="InterPro" id="IPR050245">
    <property type="entry name" value="PrsA_foldase"/>
</dbReference>
<dbReference type="AlphaFoldDB" id="A0A1Y6CWK8"/>
<dbReference type="Proteomes" id="UP000192923">
    <property type="component" value="Unassembled WGS sequence"/>
</dbReference>
<dbReference type="OrthoDB" id="196786at2"/>
<evidence type="ECO:0000256" key="3">
    <source>
        <dbReference type="ARBA" id="ARBA00013194"/>
    </source>
</evidence>
<dbReference type="GO" id="GO:0003755">
    <property type="term" value="F:peptidyl-prolyl cis-trans isomerase activity"/>
    <property type="evidence" value="ECO:0007669"/>
    <property type="project" value="UniProtKB-KW"/>
</dbReference>
<evidence type="ECO:0000259" key="5">
    <source>
        <dbReference type="Pfam" id="PF13145"/>
    </source>
</evidence>
<dbReference type="PANTHER" id="PTHR47245:SF2">
    <property type="entry name" value="PEPTIDYL-PROLYL CIS-TRANS ISOMERASE HP_0175-RELATED"/>
    <property type="match status" value="1"/>
</dbReference>
<reference evidence="6 7" key="1">
    <citation type="submission" date="2016-12" db="EMBL/GenBank/DDBJ databases">
        <authorList>
            <person name="Song W.-J."/>
            <person name="Kurnit D.M."/>
        </authorList>
    </citation>
    <scope>NUCLEOTIDE SEQUENCE [LARGE SCALE GENOMIC DNA]</scope>
    <source>
        <strain evidence="6 7">175</strain>
    </source>
</reference>
<dbReference type="InterPro" id="IPR046357">
    <property type="entry name" value="PPIase_dom_sf"/>
</dbReference>
<evidence type="ECO:0000256" key="4">
    <source>
        <dbReference type="ARBA" id="ARBA00023110"/>
    </source>
</evidence>
<proteinExistence type="inferred from homology"/>
<keyword evidence="7" id="KW-1185">Reference proteome</keyword>
<protein>
    <recommendedName>
        <fullName evidence="3">peptidylprolyl isomerase</fullName>
        <ecNumber evidence="3">5.2.1.8</ecNumber>
    </recommendedName>
</protein>
<dbReference type="Gene3D" id="1.10.4030.10">
    <property type="entry name" value="Porin chaperone SurA, peptide-binding domain"/>
    <property type="match status" value="1"/>
</dbReference>
<evidence type="ECO:0000256" key="1">
    <source>
        <dbReference type="ARBA" id="ARBA00000971"/>
    </source>
</evidence>
<keyword evidence="4" id="KW-0697">Rotamase</keyword>
<dbReference type="EMBL" id="FXAM01000001">
    <property type="protein sequence ID" value="SMF94646.1"/>
    <property type="molecule type" value="Genomic_DNA"/>
</dbReference>
<evidence type="ECO:0000256" key="2">
    <source>
        <dbReference type="ARBA" id="ARBA00007656"/>
    </source>
</evidence>
<dbReference type="Gene3D" id="3.10.50.40">
    <property type="match status" value="1"/>
</dbReference>
<sequence>MDFPNMVRTRTMIAEALRKPALHFLILGTFLYGGEAYYKTRVYPGPGSPKQVVIPHYEIEKARQEFFAVNNRLPDTREQEAMNSALVDNEVLYQYALYLGLNSQPVVQRRLAQIAAFVEENPDEAKSMETLASQAQRIGLQEGDLVVRRMMIDGARRLIRAGILARLPDDELLQAYLKENPGQFQRPGKTRLVQLTFNAFAHGKNAEAKANEVLSKIRKNALSPEQAVRLGDDFWIDSSIPLATDQELMRDFDQGFALAIKAIPLNLWSGPVKSRYGQHLVLIQERTSPYVPALDEIRKEVKQRLLQKLADEWLALRLQQLKQEFKVRVQ</sequence>
<organism evidence="6 7">
    <name type="scientific">Methylomagnum ishizawai</name>
    <dbReference type="NCBI Taxonomy" id="1760988"/>
    <lineage>
        <taxon>Bacteria</taxon>
        <taxon>Pseudomonadati</taxon>
        <taxon>Pseudomonadota</taxon>
        <taxon>Gammaproteobacteria</taxon>
        <taxon>Methylococcales</taxon>
        <taxon>Methylococcaceae</taxon>
        <taxon>Methylomagnum</taxon>
    </lineage>
</organism>
<evidence type="ECO:0000313" key="7">
    <source>
        <dbReference type="Proteomes" id="UP000192923"/>
    </source>
</evidence>
<gene>
    <name evidence="6" type="ORF">SAMN02949497_1968</name>
</gene>
<dbReference type="Pfam" id="PF13145">
    <property type="entry name" value="Rotamase_2"/>
    <property type="match status" value="1"/>
</dbReference>
<dbReference type="EC" id="5.2.1.8" evidence="3"/>
<accession>A0A1Y6CWK8</accession>
<dbReference type="STRING" id="1760988.SAMN02949497_1968"/>
<feature type="domain" description="PpiC" evidence="5">
    <location>
        <begin position="168"/>
        <end position="299"/>
    </location>
</feature>
<comment type="catalytic activity">
    <reaction evidence="1">
        <text>[protein]-peptidylproline (omega=180) = [protein]-peptidylproline (omega=0)</text>
        <dbReference type="Rhea" id="RHEA:16237"/>
        <dbReference type="Rhea" id="RHEA-COMP:10747"/>
        <dbReference type="Rhea" id="RHEA-COMP:10748"/>
        <dbReference type="ChEBI" id="CHEBI:83833"/>
        <dbReference type="ChEBI" id="CHEBI:83834"/>
        <dbReference type="EC" id="5.2.1.8"/>
    </reaction>
</comment>